<keyword evidence="3" id="KW-1185">Reference proteome</keyword>
<comment type="caution">
    <text evidence="2">The sequence shown here is derived from an EMBL/GenBank/DDBJ whole genome shotgun (WGS) entry which is preliminary data.</text>
</comment>
<dbReference type="Proteomes" id="UP000037660">
    <property type="component" value="Unassembled WGS sequence"/>
</dbReference>
<evidence type="ECO:0000259" key="1">
    <source>
        <dbReference type="Pfam" id="PF00535"/>
    </source>
</evidence>
<dbReference type="InterPro" id="IPR036291">
    <property type="entry name" value="NAD(P)-bd_dom_sf"/>
</dbReference>
<dbReference type="InterPro" id="IPR001173">
    <property type="entry name" value="Glyco_trans_2-like"/>
</dbReference>
<reference evidence="2 3" key="2">
    <citation type="journal article" date="2016" name="Science">
        <title>A bacterium that degrades and assimilates poly(ethylene terephthalate).</title>
        <authorList>
            <person name="Yoshida S."/>
            <person name="Hiraga K."/>
            <person name="Takehana T."/>
            <person name="Taniguchi I."/>
            <person name="Yamaji H."/>
            <person name="Maeda Y."/>
            <person name="Toyohara K."/>
            <person name="Miyamoto K."/>
            <person name="Kimura Y."/>
            <person name="Oda K."/>
        </authorList>
    </citation>
    <scope>NUCLEOTIDE SEQUENCE [LARGE SCALE GENOMIC DNA]</scope>
    <source>
        <strain evidence="3">NBRC 110686 / TISTR 2288 / 201-F6</strain>
    </source>
</reference>
<name>A0A0K8P7P2_PISS1</name>
<dbReference type="Pfam" id="PF00535">
    <property type="entry name" value="Glycos_transf_2"/>
    <property type="match status" value="1"/>
</dbReference>
<dbReference type="RefSeq" id="WP_054022082.1">
    <property type="nucleotide sequence ID" value="NZ_BBYR01000069.1"/>
</dbReference>
<dbReference type="AlphaFoldDB" id="A0A0K8P7P2"/>
<dbReference type="InterPro" id="IPR029044">
    <property type="entry name" value="Nucleotide-diphossugar_trans"/>
</dbReference>
<dbReference type="EMBL" id="BBYR01000069">
    <property type="protein sequence ID" value="GAP38210.1"/>
    <property type="molecule type" value="Genomic_DNA"/>
</dbReference>
<sequence length="505" mass="54176">MNAPLPRALVFMNGRNCARYVGAALESLAWQTHPGLHVLYVDDASDDGSEALAREALAQFFHGRHTLVRNPQPLGKAHNAHVHLRANRAHGEFVAVLDADDQLLSATIVAELAAEYAAGWDVVWTNYETDAGQPGHCGPLDPFLPPRQQGWKTSHFFSFRTELLDGIDAGYFQDETGRWLGAACDRALALPVLDQTRRYRHLPVRAYRYTVSNPASHHNRDPQSVNFSSREQQRCAEVVDAKPPLPCRRWLFGPQAAGDAALAALQQRLLLALAGRAAPPVATATAAVSTPPAPAAAEETWSRVAAAELHARCPGLLALALDGQAPPPPVALLWTWWQWLQRGPAAPRVLQIGAGPLSAAWTALVQGLGGRCTVVSGDAERAMALYARLDSAGLAGDVRHAPAVAAEFEGHAGQFPNLALLPEALGELDAVIVAAGEGGELSADAVLALPMVAPRLGPRFRLNLWAPDEPRTLQQALALWRRAAPELAYVERALGGRALVVHAAE</sequence>
<dbReference type="PANTHER" id="PTHR43685:SF2">
    <property type="entry name" value="GLYCOSYLTRANSFERASE 2-LIKE DOMAIN-CONTAINING PROTEIN"/>
    <property type="match status" value="1"/>
</dbReference>
<dbReference type="InterPro" id="IPR050834">
    <property type="entry name" value="Glycosyltransf_2"/>
</dbReference>
<dbReference type="PANTHER" id="PTHR43685">
    <property type="entry name" value="GLYCOSYLTRANSFERASE"/>
    <property type="match status" value="1"/>
</dbReference>
<dbReference type="CDD" id="cd00761">
    <property type="entry name" value="Glyco_tranf_GTA_type"/>
    <property type="match status" value="1"/>
</dbReference>
<feature type="domain" description="Glycosyltransferase 2-like" evidence="1">
    <location>
        <begin position="16"/>
        <end position="142"/>
    </location>
</feature>
<accession>A0A0K8P7P2</accession>
<dbReference type="STRING" id="1547922.ISF6_4404"/>
<reference evidence="3" key="1">
    <citation type="submission" date="2015-07" db="EMBL/GenBank/DDBJ databases">
        <title>Discovery of a poly(ethylene terephthalate assimilation.</title>
        <authorList>
            <person name="Yoshida S."/>
            <person name="Hiraga K."/>
            <person name="Takehana T."/>
            <person name="Taniguchi I."/>
            <person name="Yamaji H."/>
            <person name="Maeda Y."/>
            <person name="Toyohara K."/>
            <person name="Miyamoto K."/>
            <person name="Kimura Y."/>
            <person name="Oda K."/>
        </authorList>
    </citation>
    <scope>NUCLEOTIDE SEQUENCE [LARGE SCALE GENOMIC DNA]</scope>
    <source>
        <strain evidence="3">NBRC 110686 / TISTR 2288 / 201-F6</strain>
    </source>
</reference>
<dbReference type="OrthoDB" id="823440at2"/>
<dbReference type="SUPFAM" id="SSF53448">
    <property type="entry name" value="Nucleotide-diphospho-sugar transferases"/>
    <property type="match status" value="1"/>
</dbReference>
<protein>
    <recommendedName>
        <fullName evidence="1">Glycosyltransferase 2-like domain-containing protein</fullName>
    </recommendedName>
</protein>
<evidence type="ECO:0000313" key="3">
    <source>
        <dbReference type="Proteomes" id="UP000037660"/>
    </source>
</evidence>
<organism evidence="2 3">
    <name type="scientific">Piscinibacter sakaiensis</name>
    <name type="common">Ideonella sakaiensis</name>
    <dbReference type="NCBI Taxonomy" id="1547922"/>
    <lineage>
        <taxon>Bacteria</taxon>
        <taxon>Pseudomonadati</taxon>
        <taxon>Pseudomonadota</taxon>
        <taxon>Betaproteobacteria</taxon>
        <taxon>Burkholderiales</taxon>
        <taxon>Sphaerotilaceae</taxon>
        <taxon>Piscinibacter</taxon>
    </lineage>
</organism>
<proteinExistence type="predicted"/>
<dbReference type="Gene3D" id="3.90.550.10">
    <property type="entry name" value="Spore Coat Polysaccharide Biosynthesis Protein SpsA, Chain A"/>
    <property type="match status" value="1"/>
</dbReference>
<gene>
    <name evidence="2" type="ORF">ISF6_4404</name>
</gene>
<dbReference type="SUPFAM" id="SSF51735">
    <property type="entry name" value="NAD(P)-binding Rossmann-fold domains"/>
    <property type="match status" value="1"/>
</dbReference>
<evidence type="ECO:0000313" key="2">
    <source>
        <dbReference type="EMBL" id="GAP38210.1"/>
    </source>
</evidence>